<accession>Q2W1Y9</accession>
<dbReference type="OrthoDB" id="9812260at2"/>
<keyword evidence="5" id="KW-1185">Reference proteome</keyword>
<organism evidence="4 5">
    <name type="scientific">Paramagnetospirillum magneticum (strain ATCC 700264 / AMB-1)</name>
    <name type="common">Magnetospirillum magneticum</name>
    <dbReference type="NCBI Taxonomy" id="342108"/>
    <lineage>
        <taxon>Bacteria</taxon>
        <taxon>Pseudomonadati</taxon>
        <taxon>Pseudomonadota</taxon>
        <taxon>Alphaproteobacteria</taxon>
        <taxon>Rhodospirillales</taxon>
        <taxon>Magnetospirillaceae</taxon>
        <taxon>Paramagnetospirillum</taxon>
    </lineage>
</organism>
<dbReference type="InterPro" id="IPR029787">
    <property type="entry name" value="Nucleotide_cyclase"/>
</dbReference>
<evidence type="ECO:0000256" key="1">
    <source>
        <dbReference type="ARBA" id="ARBA00012528"/>
    </source>
</evidence>
<dbReference type="Proteomes" id="UP000007058">
    <property type="component" value="Chromosome"/>
</dbReference>
<dbReference type="PROSITE" id="PS50887">
    <property type="entry name" value="GGDEF"/>
    <property type="match status" value="1"/>
</dbReference>
<dbReference type="InterPro" id="IPR050469">
    <property type="entry name" value="Diguanylate_Cyclase"/>
</dbReference>
<dbReference type="InterPro" id="IPR043128">
    <property type="entry name" value="Rev_trsase/Diguanyl_cyclase"/>
</dbReference>
<evidence type="ECO:0000313" key="5">
    <source>
        <dbReference type="Proteomes" id="UP000007058"/>
    </source>
</evidence>
<protein>
    <recommendedName>
        <fullName evidence="1">diguanylate cyclase</fullName>
        <ecNumber evidence="1">2.7.7.65</ecNumber>
    </recommendedName>
</protein>
<evidence type="ECO:0000313" key="4">
    <source>
        <dbReference type="EMBL" id="BAE52136.1"/>
    </source>
</evidence>
<proteinExistence type="predicted"/>
<dbReference type="EC" id="2.7.7.65" evidence="1"/>
<dbReference type="PANTHER" id="PTHR45138:SF9">
    <property type="entry name" value="DIGUANYLATE CYCLASE DGCM-RELATED"/>
    <property type="match status" value="1"/>
</dbReference>
<dbReference type="HOGENOM" id="CLU_000445_11_1_5"/>
<dbReference type="NCBIfam" id="TIGR00254">
    <property type="entry name" value="GGDEF"/>
    <property type="match status" value="1"/>
</dbReference>
<dbReference type="Gene3D" id="3.30.70.270">
    <property type="match status" value="1"/>
</dbReference>
<dbReference type="STRING" id="342108.amb3332"/>
<dbReference type="KEGG" id="mag:amb3332"/>
<comment type="catalytic activity">
    <reaction evidence="2">
        <text>2 GTP = 3',3'-c-di-GMP + 2 diphosphate</text>
        <dbReference type="Rhea" id="RHEA:24898"/>
        <dbReference type="ChEBI" id="CHEBI:33019"/>
        <dbReference type="ChEBI" id="CHEBI:37565"/>
        <dbReference type="ChEBI" id="CHEBI:58805"/>
        <dbReference type="EC" id="2.7.7.65"/>
    </reaction>
</comment>
<name>Q2W1Y9_PARM1</name>
<dbReference type="RefSeq" id="WP_011385692.1">
    <property type="nucleotide sequence ID" value="NC_007626.1"/>
</dbReference>
<reference evidence="4 5" key="1">
    <citation type="journal article" date="2005" name="DNA Res.">
        <title>Complete genome sequence of the facultative anaerobic magnetotactic bacterium Magnetospirillum sp. strain AMB-1.</title>
        <authorList>
            <person name="Matsunaga T."/>
            <person name="Okamura Y."/>
            <person name="Fukuda Y."/>
            <person name="Wahyudi A.T."/>
            <person name="Murase Y."/>
            <person name="Takeyama H."/>
        </authorList>
    </citation>
    <scope>NUCLEOTIDE SEQUENCE [LARGE SCALE GENOMIC DNA]</scope>
    <source>
        <strain evidence="5">ATCC 700264 / AMB-1</strain>
    </source>
</reference>
<gene>
    <name evidence="4" type="ordered locus">amb3332</name>
</gene>
<dbReference type="AlphaFoldDB" id="Q2W1Y9"/>
<evidence type="ECO:0000259" key="3">
    <source>
        <dbReference type="PROSITE" id="PS50887"/>
    </source>
</evidence>
<dbReference type="SMART" id="SM00267">
    <property type="entry name" value="GGDEF"/>
    <property type="match status" value="1"/>
</dbReference>
<dbReference type="SUPFAM" id="SSF55073">
    <property type="entry name" value="Nucleotide cyclase"/>
    <property type="match status" value="1"/>
</dbReference>
<dbReference type="EMBL" id="AP007255">
    <property type="protein sequence ID" value="BAE52136.1"/>
    <property type="molecule type" value="Genomic_DNA"/>
</dbReference>
<dbReference type="Pfam" id="PF00990">
    <property type="entry name" value="GGDEF"/>
    <property type="match status" value="1"/>
</dbReference>
<feature type="domain" description="GGDEF" evidence="3">
    <location>
        <begin position="249"/>
        <end position="379"/>
    </location>
</feature>
<dbReference type="InterPro" id="IPR000160">
    <property type="entry name" value="GGDEF_dom"/>
</dbReference>
<dbReference type="PANTHER" id="PTHR45138">
    <property type="entry name" value="REGULATORY COMPONENTS OF SENSORY TRANSDUCTION SYSTEM"/>
    <property type="match status" value="1"/>
</dbReference>
<evidence type="ECO:0000256" key="2">
    <source>
        <dbReference type="ARBA" id="ARBA00034247"/>
    </source>
</evidence>
<sequence>MINIQQHLSSIIRDTGFTRVRQLVISSDHPPYLTRHRAETIASRIRIVASAFSLLTLAWIALDRLVLPWPSWGWLAGLRLFASLVFIVLAVASHRGVTLKRALFLLAVLLALPLALFLAAQFSLSGLPLDNAAAIDARLYAALPIIIVAGLGVMPLTVAEGLAYALPVIVAATLGPILANGIDWVGQLSTMWVLGMILGVYLLESMIQLHYMIRLLQRASHDPLTNVFTRHSGNEIIDTQFRLSCQRDAPFAVAFLDLDNFKSVNDAHGHEAGDWVLKNAVTNLTRLLRSSDTIIRWGGEEFVVVLGSASAEGQRIAIQRIVNEWLGTRPDGQPVTASIGVAERIADNAQDWPALIELADARMYQAKMSGKAQGIMSADEVIVPNITPHAAPQSSADRLNV</sequence>
<dbReference type="CDD" id="cd01949">
    <property type="entry name" value="GGDEF"/>
    <property type="match status" value="1"/>
</dbReference>
<dbReference type="GO" id="GO:0052621">
    <property type="term" value="F:diguanylate cyclase activity"/>
    <property type="evidence" value="ECO:0007669"/>
    <property type="project" value="UniProtKB-EC"/>
</dbReference>